<feature type="region of interest" description="Disordered" evidence="1">
    <location>
        <begin position="101"/>
        <end position="133"/>
    </location>
</feature>
<sequence>MPARRSTTKVARFVVPRYNGKRRGFVLDESSSRSASAISRATSSSLDDRGDFVVRGDEVAARRRRIRLPSDSWLSDARCRIRVGADVGFARSGPEALDAVTRREQDGRGRVATKKVAAGARVKPPARIGRGIR</sequence>
<evidence type="ECO:0000256" key="1">
    <source>
        <dbReference type="SAM" id="MobiDB-lite"/>
    </source>
</evidence>
<dbReference type="EMBL" id="QRCM01000003">
    <property type="protein sequence ID" value="TXG88252.1"/>
    <property type="molecule type" value="Genomic_DNA"/>
</dbReference>
<gene>
    <name evidence="2" type="ORF">DW322_21450</name>
</gene>
<evidence type="ECO:0000313" key="3">
    <source>
        <dbReference type="Proteomes" id="UP000471120"/>
    </source>
</evidence>
<dbReference type="Proteomes" id="UP000471120">
    <property type="component" value="Unassembled WGS sequence"/>
</dbReference>
<dbReference type="AlphaFoldDB" id="A0A6P2C885"/>
<reference evidence="2 3" key="1">
    <citation type="submission" date="2018-07" db="EMBL/GenBank/DDBJ databases">
        <title>Genome sequence of Rhodococcus rhodnii ATCC 35071 from Rhodnius prolixus.</title>
        <authorList>
            <person name="Patel V."/>
            <person name="Vogel K.J."/>
        </authorList>
    </citation>
    <scope>NUCLEOTIDE SEQUENCE [LARGE SCALE GENOMIC DNA]</scope>
    <source>
        <strain evidence="2 3">ATCC 35071</strain>
    </source>
</reference>
<name>A0A6P2C885_9NOCA</name>
<accession>A0A6P2C885</accession>
<protein>
    <submittedName>
        <fullName evidence="2">Uncharacterized protein</fullName>
    </submittedName>
</protein>
<proteinExistence type="predicted"/>
<evidence type="ECO:0000313" key="2">
    <source>
        <dbReference type="EMBL" id="TXG88252.1"/>
    </source>
</evidence>
<comment type="caution">
    <text evidence="2">The sequence shown here is derived from an EMBL/GenBank/DDBJ whole genome shotgun (WGS) entry which is preliminary data.</text>
</comment>
<organism evidence="2 3">
    <name type="scientific">Rhodococcus rhodnii</name>
    <dbReference type="NCBI Taxonomy" id="38312"/>
    <lineage>
        <taxon>Bacteria</taxon>
        <taxon>Bacillati</taxon>
        <taxon>Actinomycetota</taxon>
        <taxon>Actinomycetes</taxon>
        <taxon>Mycobacteriales</taxon>
        <taxon>Nocardiaceae</taxon>
        <taxon>Rhodococcus</taxon>
    </lineage>
</organism>